<sequence>MAGKADRIQGEATSLIYPVSNRHYSWLKGYKDGGSEDVPQLSAEMTGIPRLRAHALSIVAKEVWTTLMTHIRHKVVAFVMALKAWANATRRSSDSEVSDAHEKYVKALEAYHKTLAERSTTLLAAPMREASPEMARKAYDFLSKEVRGWHWCTIKAFVRRGGKYESKSVGRHSWNAKMMQPAVNFMSTAWDELVLEEETAIEATLVDISKALYDTLEDVKEPMELMQIPEEQFQRFLDAQKHGIHDAFAKYKEEFGKEFQNVKYTAEKDDAAGYFAKAMQEIYEKAEKMKGTGYKDAVMTKVEQYINLGSKESPFTKMASASANNVYHQATVATKALTKDCNKIFRQIFDQFGCMLDNTPDHDGSVAEVKGKLATYLTDAEQEMKSMVERLGEIELNPYPEGIKKEEEISPAKGVKQEKSVKAEPSRPKRSSRVKDEEE</sequence>
<feature type="region of interest" description="Disordered" evidence="1">
    <location>
        <begin position="398"/>
        <end position="439"/>
    </location>
</feature>
<feature type="compositionally biased region" description="Basic and acidic residues" evidence="1">
    <location>
        <begin position="402"/>
        <end position="439"/>
    </location>
</feature>
<organism evidence="3 4">
    <name type="scientific">Aureobasidium uvarum</name>
    <dbReference type="NCBI Taxonomy" id="2773716"/>
    <lineage>
        <taxon>Eukaryota</taxon>
        <taxon>Fungi</taxon>
        <taxon>Dikarya</taxon>
        <taxon>Ascomycota</taxon>
        <taxon>Pezizomycotina</taxon>
        <taxon>Dothideomycetes</taxon>
        <taxon>Dothideomycetidae</taxon>
        <taxon>Dothideales</taxon>
        <taxon>Saccotheciaceae</taxon>
        <taxon>Aureobasidium</taxon>
    </lineage>
</organism>
<evidence type="ECO:0000259" key="2">
    <source>
        <dbReference type="Pfam" id="PF24564"/>
    </source>
</evidence>
<evidence type="ECO:0000313" key="4">
    <source>
        <dbReference type="Proteomes" id="UP000745764"/>
    </source>
</evidence>
<dbReference type="EMBL" id="CAINUL010000015">
    <property type="protein sequence ID" value="CAD0112759.1"/>
    <property type="molecule type" value="Genomic_DNA"/>
</dbReference>
<dbReference type="PANTHER" id="PTHR36681:SF3">
    <property type="entry name" value="NUCLEAR GTPASE, GERMINAL CENTER-ASSOCIATED, TANDEM DUPLICATE 3"/>
    <property type="match status" value="1"/>
</dbReference>
<protein>
    <recommendedName>
        <fullName evidence="2">DUF7605 domain-containing protein</fullName>
    </recommendedName>
</protein>
<gene>
    <name evidence="3" type="ORF">AWRI4620_LOCUS7014</name>
</gene>
<dbReference type="OrthoDB" id="3598281at2759"/>
<evidence type="ECO:0000313" key="3">
    <source>
        <dbReference type="EMBL" id="CAD0112759.1"/>
    </source>
</evidence>
<feature type="domain" description="DUF7605" evidence="2">
    <location>
        <begin position="142"/>
        <end position="296"/>
    </location>
</feature>
<dbReference type="AlphaFoldDB" id="A0A9N8KKX7"/>
<reference evidence="3" key="1">
    <citation type="submission" date="2020-06" db="EMBL/GenBank/DDBJ databases">
        <authorList>
            <person name="Onetto C."/>
        </authorList>
    </citation>
    <scope>NUCLEOTIDE SEQUENCE</scope>
</reference>
<dbReference type="Pfam" id="PF24564">
    <property type="entry name" value="DUF7605"/>
    <property type="match status" value="1"/>
</dbReference>
<keyword evidence="4" id="KW-1185">Reference proteome</keyword>
<evidence type="ECO:0000256" key="1">
    <source>
        <dbReference type="SAM" id="MobiDB-lite"/>
    </source>
</evidence>
<accession>A0A9N8KKX7</accession>
<dbReference type="InterPro" id="IPR056024">
    <property type="entry name" value="DUF7605"/>
</dbReference>
<dbReference type="PANTHER" id="PTHR36681">
    <property type="entry name" value="NUCLEAR GTPASE, GERMINAL CENTER-ASSOCIATED, TANDEM DUPLICATE 3"/>
    <property type="match status" value="1"/>
</dbReference>
<proteinExistence type="predicted"/>
<name>A0A9N8KKX7_9PEZI</name>
<dbReference type="Proteomes" id="UP000745764">
    <property type="component" value="Unassembled WGS sequence"/>
</dbReference>
<comment type="caution">
    <text evidence="3">The sequence shown here is derived from an EMBL/GenBank/DDBJ whole genome shotgun (WGS) entry which is preliminary data.</text>
</comment>